<protein>
    <submittedName>
        <fullName evidence="7">Unannotated protein</fullName>
    </submittedName>
</protein>
<dbReference type="EMBL" id="CAFBLN010000001">
    <property type="protein sequence ID" value="CAB4856848.1"/>
    <property type="molecule type" value="Genomic_DNA"/>
</dbReference>
<feature type="transmembrane region" description="Helical" evidence="6">
    <location>
        <begin position="32"/>
        <end position="51"/>
    </location>
</feature>
<evidence type="ECO:0000256" key="6">
    <source>
        <dbReference type="SAM" id="Phobius"/>
    </source>
</evidence>
<proteinExistence type="predicted"/>
<organism evidence="7">
    <name type="scientific">freshwater metagenome</name>
    <dbReference type="NCBI Taxonomy" id="449393"/>
    <lineage>
        <taxon>unclassified sequences</taxon>
        <taxon>metagenomes</taxon>
        <taxon>ecological metagenomes</taxon>
    </lineage>
</organism>
<keyword evidence="4 6" id="KW-1133">Transmembrane helix</keyword>
<dbReference type="GO" id="GO:0005886">
    <property type="term" value="C:plasma membrane"/>
    <property type="evidence" value="ECO:0007669"/>
    <property type="project" value="UniProtKB-SubCell"/>
</dbReference>
<feature type="transmembrane region" description="Helical" evidence="6">
    <location>
        <begin position="271"/>
        <end position="290"/>
    </location>
</feature>
<gene>
    <name evidence="7" type="ORF">UFOPK3381_00021</name>
</gene>
<evidence type="ECO:0000256" key="3">
    <source>
        <dbReference type="ARBA" id="ARBA00022692"/>
    </source>
</evidence>
<keyword evidence="3 6" id="KW-0812">Transmembrane</keyword>
<feature type="transmembrane region" description="Helical" evidence="6">
    <location>
        <begin position="297"/>
        <end position="317"/>
    </location>
</feature>
<dbReference type="PANTHER" id="PTHR39087">
    <property type="entry name" value="UPF0104 MEMBRANE PROTEIN MJ1595"/>
    <property type="match status" value="1"/>
</dbReference>
<evidence type="ECO:0000256" key="1">
    <source>
        <dbReference type="ARBA" id="ARBA00004651"/>
    </source>
</evidence>
<dbReference type="PANTHER" id="PTHR39087:SF2">
    <property type="entry name" value="UPF0104 MEMBRANE PROTEIN MJ1595"/>
    <property type="match status" value="1"/>
</dbReference>
<dbReference type="NCBIfam" id="TIGR00374">
    <property type="entry name" value="flippase-like domain"/>
    <property type="match status" value="1"/>
</dbReference>
<dbReference type="InterPro" id="IPR022791">
    <property type="entry name" value="L-PG_synthase/AglD"/>
</dbReference>
<keyword evidence="2" id="KW-1003">Cell membrane</keyword>
<feature type="transmembrane region" description="Helical" evidence="6">
    <location>
        <begin position="63"/>
        <end position="82"/>
    </location>
</feature>
<evidence type="ECO:0000256" key="2">
    <source>
        <dbReference type="ARBA" id="ARBA00022475"/>
    </source>
</evidence>
<feature type="transmembrane region" description="Helical" evidence="6">
    <location>
        <begin position="174"/>
        <end position="196"/>
    </location>
</feature>
<evidence type="ECO:0000256" key="5">
    <source>
        <dbReference type="ARBA" id="ARBA00023136"/>
    </source>
</evidence>
<comment type="subcellular location">
    <subcellularLocation>
        <location evidence="1">Cell membrane</location>
        <topology evidence="1">Multi-pass membrane protein</topology>
    </subcellularLocation>
</comment>
<name>A0A6J7CJ72_9ZZZZ</name>
<sequence>MDTRDLCNAIGSMSEATQPKRRFRIPRHVRRILSVGILIFIFEYLVIPQFGTAKKSLHLLSDVNPILLVVAVLVEAAAIAAYSELTRTVFTPHAPKRFETNRINLSTLALSHVIPGGTAPASALSYRLFSEAGVPASTNAFGLAAQGSGSAVVLNLIFWIALVISIPLRGFNPAYGFAALAGVFLMLAFFGTIALLTRGQRHADAWLRATVGRIPRVNPEAITRLLTHVAERITMLTSNRAILWTSLGWAAANWLLDATSLWIFVYAFGYALSPIDLLVAFGLANVLAVVPITPAGLGLIEFILIPTIVGFGVPQQAATLAVLAYRFVNFWLPIPLGGAAYLSLQWRRGKSTVA</sequence>
<dbReference type="Pfam" id="PF03706">
    <property type="entry name" value="LPG_synthase_TM"/>
    <property type="match status" value="1"/>
</dbReference>
<evidence type="ECO:0000256" key="4">
    <source>
        <dbReference type="ARBA" id="ARBA00022989"/>
    </source>
</evidence>
<accession>A0A6J7CJ72</accession>
<dbReference type="AlphaFoldDB" id="A0A6J7CJ72"/>
<feature type="transmembrane region" description="Helical" evidence="6">
    <location>
        <begin position="323"/>
        <end position="344"/>
    </location>
</feature>
<evidence type="ECO:0000313" key="7">
    <source>
        <dbReference type="EMBL" id="CAB4856848.1"/>
    </source>
</evidence>
<feature type="transmembrane region" description="Helical" evidence="6">
    <location>
        <begin position="151"/>
        <end position="168"/>
    </location>
</feature>
<keyword evidence="5 6" id="KW-0472">Membrane</keyword>
<reference evidence="7" key="1">
    <citation type="submission" date="2020-05" db="EMBL/GenBank/DDBJ databases">
        <authorList>
            <person name="Chiriac C."/>
            <person name="Salcher M."/>
            <person name="Ghai R."/>
            <person name="Kavagutti S V."/>
        </authorList>
    </citation>
    <scope>NUCLEOTIDE SEQUENCE</scope>
</reference>